<dbReference type="GO" id="GO:0016747">
    <property type="term" value="F:acyltransferase activity, transferring groups other than amino-acyl groups"/>
    <property type="evidence" value="ECO:0007669"/>
    <property type="project" value="InterPro"/>
</dbReference>
<dbReference type="EC" id="2.3.1.-" evidence="4"/>
<dbReference type="RefSeq" id="WP_145288434.1">
    <property type="nucleotide sequence ID" value="NZ_CP036318.1"/>
</dbReference>
<dbReference type="InterPro" id="IPR016181">
    <property type="entry name" value="Acyl_CoA_acyltransferase"/>
</dbReference>
<dbReference type="Pfam" id="PF00583">
    <property type="entry name" value="Acetyltransf_1"/>
    <property type="match status" value="1"/>
</dbReference>
<dbReference type="PANTHER" id="PTHR43072">
    <property type="entry name" value="N-ACETYLTRANSFERASE"/>
    <property type="match status" value="1"/>
</dbReference>
<sequence>MLIRDAVQSDLDAIFEILNHEILTGVNTFKLDPLSPEQQQAWWQLHTADAFPVLAAEDSAAALMGWASLSPWSLTAGGYHRTSEVSVWIGEPFRGQGVGKALFAALIDRAHRIGHRVLLSKVEASNQASLALHHRFGFRDVGIMHGVGDKFDRELDVAILELDLRRSN</sequence>
<evidence type="ECO:0000313" key="4">
    <source>
        <dbReference type="EMBL" id="QDV58251.1"/>
    </source>
</evidence>
<dbReference type="Gene3D" id="3.40.630.30">
    <property type="match status" value="1"/>
</dbReference>
<reference evidence="4 5" key="1">
    <citation type="submission" date="2019-02" db="EMBL/GenBank/DDBJ databases">
        <title>Deep-cultivation of Planctomycetes and their phenomic and genomic characterization uncovers novel biology.</title>
        <authorList>
            <person name="Wiegand S."/>
            <person name="Jogler M."/>
            <person name="Boedeker C."/>
            <person name="Pinto D."/>
            <person name="Vollmers J."/>
            <person name="Rivas-Marin E."/>
            <person name="Kohn T."/>
            <person name="Peeters S.H."/>
            <person name="Heuer A."/>
            <person name="Rast P."/>
            <person name="Oberbeckmann S."/>
            <person name="Bunk B."/>
            <person name="Jeske O."/>
            <person name="Meyerdierks A."/>
            <person name="Storesund J.E."/>
            <person name="Kallscheuer N."/>
            <person name="Luecker S."/>
            <person name="Lage O.M."/>
            <person name="Pohl T."/>
            <person name="Merkel B.J."/>
            <person name="Hornburger P."/>
            <person name="Mueller R.-W."/>
            <person name="Bruemmer F."/>
            <person name="Labrenz M."/>
            <person name="Spormann A.M."/>
            <person name="Op den Camp H."/>
            <person name="Overmann J."/>
            <person name="Amann R."/>
            <person name="Jetten M.S.M."/>
            <person name="Mascher T."/>
            <person name="Medema M.H."/>
            <person name="Devos D.P."/>
            <person name="Kaster A.-K."/>
            <person name="Ovreas L."/>
            <person name="Rohde M."/>
            <person name="Galperin M.Y."/>
            <person name="Jogler C."/>
        </authorList>
    </citation>
    <scope>NUCLEOTIDE SEQUENCE [LARGE SCALE GENOMIC DNA]</scope>
    <source>
        <strain evidence="4 5">Mal33</strain>
    </source>
</reference>
<evidence type="ECO:0000256" key="2">
    <source>
        <dbReference type="ARBA" id="ARBA00023315"/>
    </source>
</evidence>
<feature type="domain" description="N-acetyltransferase" evidence="3">
    <location>
        <begin position="1"/>
        <end position="158"/>
    </location>
</feature>
<dbReference type="PANTHER" id="PTHR43072:SF23">
    <property type="entry name" value="UPF0039 PROTEIN C11D3.02C"/>
    <property type="match status" value="1"/>
</dbReference>
<proteinExistence type="predicted"/>
<dbReference type="Proteomes" id="UP000316770">
    <property type="component" value="Chromosome"/>
</dbReference>
<dbReference type="SUPFAM" id="SSF55729">
    <property type="entry name" value="Acyl-CoA N-acyltransferases (Nat)"/>
    <property type="match status" value="1"/>
</dbReference>
<keyword evidence="1 4" id="KW-0808">Transferase</keyword>
<evidence type="ECO:0000256" key="1">
    <source>
        <dbReference type="ARBA" id="ARBA00022679"/>
    </source>
</evidence>
<accession>A0A518IYU0</accession>
<dbReference type="PROSITE" id="PS51186">
    <property type="entry name" value="GNAT"/>
    <property type="match status" value="1"/>
</dbReference>
<evidence type="ECO:0000313" key="5">
    <source>
        <dbReference type="Proteomes" id="UP000316770"/>
    </source>
</evidence>
<dbReference type="AlphaFoldDB" id="A0A518IYU0"/>
<evidence type="ECO:0000259" key="3">
    <source>
        <dbReference type="PROSITE" id="PS51186"/>
    </source>
</evidence>
<dbReference type="EMBL" id="CP036318">
    <property type="protein sequence ID" value="QDV58251.1"/>
    <property type="molecule type" value="Genomic_DNA"/>
</dbReference>
<name>A0A518IYU0_9BACT</name>
<gene>
    <name evidence="4" type="primary">yncA</name>
    <name evidence="4" type="ORF">Mal33_42690</name>
</gene>
<dbReference type="CDD" id="cd04301">
    <property type="entry name" value="NAT_SF"/>
    <property type="match status" value="1"/>
</dbReference>
<dbReference type="InterPro" id="IPR000182">
    <property type="entry name" value="GNAT_dom"/>
</dbReference>
<protein>
    <submittedName>
        <fullName evidence="4">N-acyltransferase YncA</fullName>
        <ecNumber evidence="4">2.3.1.-</ecNumber>
    </submittedName>
</protein>
<organism evidence="4 5">
    <name type="scientific">Rosistilla oblonga</name>
    <dbReference type="NCBI Taxonomy" id="2527990"/>
    <lineage>
        <taxon>Bacteria</taxon>
        <taxon>Pseudomonadati</taxon>
        <taxon>Planctomycetota</taxon>
        <taxon>Planctomycetia</taxon>
        <taxon>Pirellulales</taxon>
        <taxon>Pirellulaceae</taxon>
        <taxon>Rosistilla</taxon>
    </lineage>
</organism>
<keyword evidence="5" id="KW-1185">Reference proteome</keyword>
<keyword evidence="2 4" id="KW-0012">Acyltransferase</keyword>